<organism evidence="1 2">
    <name type="scientific">Botrytis paeoniae</name>
    <dbReference type="NCBI Taxonomy" id="278948"/>
    <lineage>
        <taxon>Eukaryota</taxon>
        <taxon>Fungi</taxon>
        <taxon>Dikarya</taxon>
        <taxon>Ascomycota</taxon>
        <taxon>Pezizomycotina</taxon>
        <taxon>Leotiomycetes</taxon>
        <taxon>Helotiales</taxon>
        <taxon>Sclerotiniaceae</taxon>
        <taxon>Botrytis</taxon>
    </lineage>
</organism>
<dbReference type="AlphaFoldDB" id="A0A4Z1FDW7"/>
<name>A0A4Z1FDW7_9HELO</name>
<proteinExistence type="predicted"/>
<sequence length="113" mass="13492">MTNSDQYASRLLHNPKPKLWDFCPSLTRQYTNDVDLSSVSSVSSVHRMRIEGVDLISEEMEMEMAFRWKERGNENVKEMEREEKQKKENIKLTNTGERRREKSIDEIWKGVWI</sequence>
<comment type="caution">
    <text evidence="1">The sequence shown here is derived from an EMBL/GenBank/DDBJ whole genome shotgun (WGS) entry which is preliminary data.</text>
</comment>
<protein>
    <submittedName>
        <fullName evidence="1">Uncharacterized protein</fullName>
    </submittedName>
</protein>
<gene>
    <name evidence="1" type="ORF">BPAE_0215g00100</name>
</gene>
<dbReference type="EMBL" id="PQXI01000214">
    <property type="protein sequence ID" value="TGO21518.1"/>
    <property type="molecule type" value="Genomic_DNA"/>
</dbReference>
<dbReference type="Proteomes" id="UP000297910">
    <property type="component" value="Unassembled WGS sequence"/>
</dbReference>
<reference evidence="1 2" key="1">
    <citation type="submission" date="2017-12" db="EMBL/GenBank/DDBJ databases">
        <title>Comparative genomics of Botrytis spp.</title>
        <authorList>
            <person name="Valero-Jimenez C.A."/>
            <person name="Tapia P."/>
            <person name="Veloso J."/>
            <person name="Silva-Moreno E."/>
            <person name="Staats M."/>
            <person name="Valdes J.H."/>
            <person name="Van Kan J.A.L."/>
        </authorList>
    </citation>
    <scope>NUCLEOTIDE SEQUENCE [LARGE SCALE GENOMIC DNA]</scope>
    <source>
        <strain evidence="1 2">Bp0003</strain>
    </source>
</reference>
<evidence type="ECO:0000313" key="2">
    <source>
        <dbReference type="Proteomes" id="UP000297910"/>
    </source>
</evidence>
<accession>A0A4Z1FDW7</accession>
<keyword evidence="2" id="KW-1185">Reference proteome</keyword>
<evidence type="ECO:0000313" key="1">
    <source>
        <dbReference type="EMBL" id="TGO21518.1"/>
    </source>
</evidence>